<proteinExistence type="inferred from homology"/>
<dbReference type="KEGG" id="mlr:MELLADRAFT_105465"/>
<keyword evidence="9" id="KW-1185">Reference proteome</keyword>
<protein>
    <recommendedName>
        <fullName evidence="6">DNA polymerase epsilon subunit</fullName>
    </recommendedName>
    <alternativeName>
        <fullName evidence="6">DNA polymerase II subunit 2</fullName>
    </alternativeName>
</protein>
<dbReference type="PIRSF" id="PIRSF000799">
    <property type="entry name" value="DNA_pol_eps_2"/>
    <property type="match status" value="1"/>
</dbReference>
<evidence type="ECO:0000256" key="3">
    <source>
        <dbReference type="ARBA" id="ARBA00022705"/>
    </source>
</evidence>
<evidence type="ECO:0000256" key="4">
    <source>
        <dbReference type="ARBA" id="ARBA00023125"/>
    </source>
</evidence>
<dbReference type="STRING" id="747676.F4RI78"/>
<keyword evidence="4 6" id="KW-0238">DNA-binding</keyword>
<dbReference type="VEuPathDB" id="FungiDB:MELLADRAFT_105465"/>
<keyword evidence="5 6" id="KW-0539">Nucleus</keyword>
<dbReference type="PANTHER" id="PTHR12708:SF0">
    <property type="entry name" value="DNA POLYMERASE EPSILON SUBUNIT 2"/>
    <property type="match status" value="1"/>
</dbReference>
<keyword evidence="3 6" id="KW-0235">DNA replication</keyword>
<evidence type="ECO:0000256" key="5">
    <source>
        <dbReference type="ARBA" id="ARBA00023242"/>
    </source>
</evidence>
<accession>F4RI78</accession>
<dbReference type="GO" id="GO:0003677">
    <property type="term" value="F:DNA binding"/>
    <property type="evidence" value="ECO:0007669"/>
    <property type="project" value="UniProtKB-UniRule"/>
</dbReference>
<organism evidence="9">
    <name type="scientific">Melampsora larici-populina (strain 98AG31 / pathotype 3-4-7)</name>
    <name type="common">Poplar leaf rust fungus</name>
    <dbReference type="NCBI Taxonomy" id="747676"/>
    <lineage>
        <taxon>Eukaryota</taxon>
        <taxon>Fungi</taxon>
        <taxon>Dikarya</taxon>
        <taxon>Basidiomycota</taxon>
        <taxon>Pucciniomycotina</taxon>
        <taxon>Pucciniomycetes</taxon>
        <taxon>Pucciniales</taxon>
        <taxon>Melampsoraceae</taxon>
        <taxon>Melampsora</taxon>
    </lineage>
</organism>
<evidence type="ECO:0000256" key="2">
    <source>
        <dbReference type="ARBA" id="ARBA00009560"/>
    </source>
</evidence>
<dbReference type="GO" id="GO:0042276">
    <property type="term" value="P:error-prone translesion synthesis"/>
    <property type="evidence" value="ECO:0007669"/>
    <property type="project" value="TreeGrafter"/>
</dbReference>
<dbReference type="InterPro" id="IPR016266">
    <property type="entry name" value="POLE2"/>
</dbReference>
<comment type="function">
    <text evidence="6">Participates in DNA repair and in chromosomal DNA replication.</text>
</comment>
<evidence type="ECO:0000256" key="6">
    <source>
        <dbReference type="PIRNR" id="PIRNR000799"/>
    </source>
</evidence>
<dbReference type="RefSeq" id="XP_007408722.1">
    <property type="nucleotide sequence ID" value="XM_007408660.1"/>
</dbReference>
<dbReference type="Proteomes" id="UP000001072">
    <property type="component" value="Unassembled WGS sequence"/>
</dbReference>
<evidence type="ECO:0000259" key="7">
    <source>
        <dbReference type="Pfam" id="PF04042"/>
    </source>
</evidence>
<dbReference type="OrthoDB" id="10254730at2759"/>
<dbReference type="GO" id="GO:0008622">
    <property type="term" value="C:epsilon DNA polymerase complex"/>
    <property type="evidence" value="ECO:0007669"/>
    <property type="project" value="UniProtKB-UniRule"/>
</dbReference>
<comment type="subcellular location">
    <subcellularLocation>
        <location evidence="1 6">Nucleus</location>
    </subcellularLocation>
</comment>
<reference evidence="9" key="1">
    <citation type="journal article" date="2011" name="Proc. Natl. Acad. Sci. U.S.A.">
        <title>Obligate biotrophy features unraveled by the genomic analysis of rust fungi.</title>
        <authorList>
            <person name="Duplessis S."/>
            <person name="Cuomo C.A."/>
            <person name="Lin Y.-C."/>
            <person name="Aerts A."/>
            <person name="Tisserant E."/>
            <person name="Veneault-Fourrey C."/>
            <person name="Joly D.L."/>
            <person name="Hacquard S."/>
            <person name="Amselem J."/>
            <person name="Cantarel B.L."/>
            <person name="Chiu R."/>
            <person name="Coutinho P.M."/>
            <person name="Feau N."/>
            <person name="Field M."/>
            <person name="Frey P."/>
            <person name="Gelhaye E."/>
            <person name="Goldberg J."/>
            <person name="Grabherr M.G."/>
            <person name="Kodira C.D."/>
            <person name="Kohler A."/>
            <person name="Kuees U."/>
            <person name="Lindquist E.A."/>
            <person name="Lucas S.M."/>
            <person name="Mago R."/>
            <person name="Mauceli E."/>
            <person name="Morin E."/>
            <person name="Murat C."/>
            <person name="Pangilinan J.L."/>
            <person name="Park R."/>
            <person name="Pearson M."/>
            <person name="Quesneville H."/>
            <person name="Rouhier N."/>
            <person name="Sakthikumar S."/>
            <person name="Salamov A.A."/>
            <person name="Schmutz J."/>
            <person name="Selles B."/>
            <person name="Shapiro H."/>
            <person name="Tanguay P."/>
            <person name="Tuskan G.A."/>
            <person name="Henrissat B."/>
            <person name="Van de Peer Y."/>
            <person name="Rouze P."/>
            <person name="Ellis J.G."/>
            <person name="Dodds P.N."/>
            <person name="Schein J.E."/>
            <person name="Zhong S."/>
            <person name="Hamelin R.C."/>
            <person name="Grigoriev I.V."/>
            <person name="Szabo L.J."/>
            <person name="Martin F."/>
        </authorList>
    </citation>
    <scope>NUCLEOTIDE SEQUENCE [LARGE SCALE GENOMIC DNA]</scope>
    <source>
        <strain evidence="9">98AG31 / pathotype 3-4-7</strain>
    </source>
</reference>
<dbReference type="GeneID" id="18922613"/>
<dbReference type="GO" id="GO:0006261">
    <property type="term" value="P:DNA-templated DNA replication"/>
    <property type="evidence" value="ECO:0007669"/>
    <property type="project" value="InterPro"/>
</dbReference>
<comment type="similarity">
    <text evidence="2 6">Belongs to the DNA polymerase epsilon subunit B family.</text>
</comment>
<dbReference type="AlphaFoldDB" id="F4RI78"/>
<gene>
    <name evidence="8" type="ORF">MELLADRAFT_105465</name>
</gene>
<sequence length="567" mass="64100">MNQSSNNRTLIHRVFSKEHSLILRGDGLRWIEDMLAHYKVSPEDIEDTLNTLATECESEVTLRDASAVVDQHILQTVYDRLLAPTAEEPTLNADHEADSLISESHTFKVIDAFQIPRLTWSEDRKIFELFEAGKSKPSILGQPMSRSLYLRDRYHVIKQVILRNEHFSPPTVAGGAGAEEREEYMKLTSTRNMLGRAGQRFLLFGMLSRMQDYSYCLEDLDGRVKLDLSNATPAEGFFTEGCFVLAEGEYQADESFRVLEIGHPPSEQRDVCRKQFAHIDFTGTGALPLSEEAKLVKAESASDTQFIVMSDFYLDNPSVLINFERILDGYEDQFQSSGGGIRPPPVWVLCGDFSQKPFIFDGNMTMAYTALFTKLANSLSKYSNITPYIHLVIVPGPHDPWSSTTLPRSSLPLPIVKPLLASASRIPKENIHLVSNPCRIRWMSQELVICRENLMSKMCRNLVSESLKDPTSAMDSEREDMAKFLVQTILDQAHLSPLALNVRPVLWEFDQALRLYPMPTTLVLADSYPPYRLTYEGCHVFNPGSFGVGSKPIWANYHVATRTSEER</sequence>
<feature type="domain" description="DNA polymerase alpha/delta/epsilon subunit B" evidence="7">
    <location>
        <begin position="306"/>
        <end position="531"/>
    </location>
</feature>
<dbReference type="PANTHER" id="PTHR12708">
    <property type="entry name" value="DNA POLYMERASE EPSILON SUBUNIT B"/>
    <property type="match status" value="1"/>
</dbReference>
<dbReference type="InParanoid" id="F4RI78"/>
<dbReference type="InterPro" id="IPR007185">
    <property type="entry name" value="DNA_pol_a/d/e_bsu"/>
</dbReference>
<dbReference type="EMBL" id="GL883102">
    <property type="protein sequence ID" value="EGG07957.1"/>
    <property type="molecule type" value="Genomic_DNA"/>
</dbReference>
<dbReference type="FunCoup" id="F4RI78">
    <property type="interactions" value="337"/>
</dbReference>
<evidence type="ECO:0000256" key="1">
    <source>
        <dbReference type="ARBA" id="ARBA00004123"/>
    </source>
</evidence>
<evidence type="ECO:0000313" key="9">
    <source>
        <dbReference type="Proteomes" id="UP000001072"/>
    </source>
</evidence>
<name>F4RI78_MELLP</name>
<dbReference type="HOGENOM" id="CLU_010628_2_1_1"/>
<dbReference type="Gene3D" id="3.60.21.60">
    <property type="match status" value="1"/>
</dbReference>
<dbReference type="Pfam" id="PF04042">
    <property type="entry name" value="DNA_pol_E_B"/>
    <property type="match status" value="1"/>
</dbReference>
<evidence type="ECO:0000313" key="8">
    <source>
        <dbReference type="EMBL" id="EGG07957.1"/>
    </source>
</evidence>
<dbReference type="eggNOG" id="KOG3818">
    <property type="taxonomic scope" value="Eukaryota"/>
</dbReference>